<evidence type="ECO:0000256" key="1">
    <source>
        <dbReference type="SAM" id="MobiDB-lite"/>
    </source>
</evidence>
<dbReference type="Proteomes" id="UP001623852">
    <property type="component" value="Chromosome"/>
</dbReference>
<sequence length="87" mass="10645">MDFEVKENDRRYDPDFQNEETTFRNQESFCLYDSITICSDQEISQYFRGQSNNVSWDDEDDDDSLYDEDDNYYEDEEENLESYDRPL</sequence>
<dbReference type="EMBL" id="CP150845">
    <property type="protein sequence ID" value="WYZ18911.1"/>
    <property type="molecule type" value="Genomic_DNA"/>
</dbReference>
<accession>A0ABZ2UDB2</accession>
<organism evidence="2 3">
    <name type="scientific">Flavobacterium soyae</name>
    <dbReference type="NCBI Taxonomy" id="2903098"/>
    <lineage>
        <taxon>Bacteria</taxon>
        <taxon>Pseudomonadati</taxon>
        <taxon>Bacteroidota</taxon>
        <taxon>Flavobacteriia</taxon>
        <taxon>Flavobacteriales</taxon>
        <taxon>Flavobacteriaceae</taxon>
        <taxon>Flavobacterium</taxon>
    </lineage>
</organism>
<feature type="compositionally biased region" description="Acidic residues" evidence="1">
    <location>
        <begin position="56"/>
        <end position="81"/>
    </location>
</feature>
<feature type="region of interest" description="Disordered" evidence="1">
    <location>
        <begin position="51"/>
        <end position="87"/>
    </location>
</feature>
<gene>
    <name evidence="2" type="ORF">AABD74_17310</name>
</gene>
<evidence type="ECO:0000313" key="3">
    <source>
        <dbReference type="Proteomes" id="UP001623852"/>
    </source>
</evidence>
<dbReference type="RefSeq" id="WP_232682001.1">
    <property type="nucleotide sequence ID" value="NZ_CP150845.1"/>
</dbReference>
<evidence type="ECO:0000313" key="2">
    <source>
        <dbReference type="EMBL" id="WYZ18911.1"/>
    </source>
</evidence>
<protein>
    <submittedName>
        <fullName evidence="2">Uncharacterized protein</fullName>
    </submittedName>
</protein>
<reference evidence="2 3" key="1">
    <citation type="submission" date="2024-03" db="EMBL/GenBank/DDBJ databases">
        <title>Flavobacterium soyae.</title>
        <authorList>
            <person name="Zheng W."/>
        </authorList>
    </citation>
    <scope>NUCLEOTIDE SEQUENCE [LARGE SCALE GENOMIC DNA]</scope>
    <source>
        <strain evidence="2 3">55</strain>
    </source>
</reference>
<keyword evidence="3" id="KW-1185">Reference proteome</keyword>
<name>A0ABZ2UDB2_9FLAO</name>
<proteinExistence type="predicted"/>